<keyword evidence="1" id="KW-0479">Metal-binding</keyword>
<evidence type="ECO:0000313" key="8">
    <source>
        <dbReference type="Proteomes" id="UP000826271"/>
    </source>
</evidence>
<evidence type="ECO:0000256" key="4">
    <source>
        <dbReference type="PROSITE-ProRule" id="PRU00325"/>
    </source>
</evidence>
<evidence type="ECO:0000256" key="3">
    <source>
        <dbReference type="ARBA" id="ARBA00022833"/>
    </source>
</evidence>
<dbReference type="InterPro" id="IPR006564">
    <property type="entry name" value="Znf_PMZ"/>
</dbReference>
<keyword evidence="3" id="KW-0862">Zinc</keyword>
<protein>
    <recommendedName>
        <fullName evidence="6">SWIM-type domain-containing protein</fullName>
    </recommendedName>
</protein>
<dbReference type="GO" id="GO:0008270">
    <property type="term" value="F:zinc ion binding"/>
    <property type="evidence" value="ECO:0007669"/>
    <property type="project" value="UniProtKB-KW"/>
</dbReference>
<dbReference type="Pfam" id="PF26130">
    <property type="entry name" value="PB1-like"/>
    <property type="match status" value="1"/>
</dbReference>
<proteinExistence type="predicted"/>
<feature type="compositionally biased region" description="Low complexity" evidence="5">
    <location>
        <begin position="563"/>
        <end position="592"/>
    </location>
</feature>
<accession>A0AAV6XAA5</accession>
<feature type="region of interest" description="Disordered" evidence="5">
    <location>
        <begin position="122"/>
        <end position="225"/>
    </location>
</feature>
<organism evidence="7 8">
    <name type="scientific">Buddleja alternifolia</name>
    <dbReference type="NCBI Taxonomy" id="168488"/>
    <lineage>
        <taxon>Eukaryota</taxon>
        <taxon>Viridiplantae</taxon>
        <taxon>Streptophyta</taxon>
        <taxon>Embryophyta</taxon>
        <taxon>Tracheophyta</taxon>
        <taxon>Spermatophyta</taxon>
        <taxon>Magnoliopsida</taxon>
        <taxon>eudicotyledons</taxon>
        <taxon>Gunneridae</taxon>
        <taxon>Pentapetalae</taxon>
        <taxon>asterids</taxon>
        <taxon>lamiids</taxon>
        <taxon>Lamiales</taxon>
        <taxon>Scrophulariaceae</taxon>
        <taxon>Buddlejeae</taxon>
        <taxon>Buddleja</taxon>
    </lineage>
</organism>
<dbReference type="PANTHER" id="PTHR31973">
    <property type="entry name" value="POLYPROTEIN, PUTATIVE-RELATED"/>
    <property type="match status" value="1"/>
</dbReference>
<dbReference type="Pfam" id="PF04434">
    <property type="entry name" value="SWIM"/>
    <property type="match status" value="1"/>
</dbReference>
<name>A0AAV6XAA5_9LAMI</name>
<dbReference type="SMART" id="SM00575">
    <property type="entry name" value="ZnF_PMZ"/>
    <property type="match status" value="1"/>
</dbReference>
<evidence type="ECO:0000256" key="1">
    <source>
        <dbReference type="ARBA" id="ARBA00022723"/>
    </source>
</evidence>
<dbReference type="AlphaFoldDB" id="A0AAV6XAA5"/>
<evidence type="ECO:0000259" key="6">
    <source>
        <dbReference type="PROSITE" id="PS50966"/>
    </source>
</evidence>
<feature type="compositionally biased region" description="Pro residues" evidence="5">
    <location>
        <begin position="501"/>
        <end position="518"/>
    </location>
</feature>
<dbReference type="EMBL" id="WHWC01000008">
    <property type="protein sequence ID" value="KAG8377562.1"/>
    <property type="molecule type" value="Genomic_DNA"/>
</dbReference>
<reference evidence="7" key="1">
    <citation type="submission" date="2019-10" db="EMBL/GenBank/DDBJ databases">
        <authorList>
            <person name="Zhang R."/>
            <person name="Pan Y."/>
            <person name="Wang J."/>
            <person name="Ma R."/>
            <person name="Yu S."/>
        </authorList>
    </citation>
    <scope>NUCLEOTIDE SEQUENCE</scope>
    <source>
        <strain evidence="7">LA-IB0</strain>
        <tissue evidence="7">Leaf</tissue>
    </source>
</reference>
<evidence type="ECO:0000313" key="7">
    <source>
        <dbReference type="EMBL" id="KAG8377562.1"/>
    </source>
</evidence>
<comment type="caution">
    <text evidence="7">The sequence shown here is derived from an EMBL/GenBank/DDBJ whole genome shotgun (WGS) entry which is preliminary data.</text>
</comment>
<dbReference type="Proteomes" id="UP000826271">
    <property type="component" value="Unassembled WGS sequence"/>
</dbReference>
<dbReference type="PANTHER" id="PTHR31973:SF187">
    <property type="entry name" value="MUTATOR TRANSPOSASE MUDRA PROTEIN"/>
    <property type="match status" value="1"/>
</dbReference>
<gene>
    <name evidence="7" type="ORF">BUALT_Bualt08G0046000</name>
</gene>
<feature type="region of interest" description="Disordered" evidence="5">
    <location>
        <begin position="413"/>
        <end position="611"/>
    </location>
</feature>
<feature type="compositionally biased region" description="Acidic residues" evidence="5">
    <location>
        <begin position="141"/>
        <end position="159"/>
    </location>
</feature>
<sequence>MAQRPEALLENPPPEYDDVDPVITFHIHHGGQFKNMTATYERGRLCIFDYVDINFFSVDFVDRLCEKLGYMGLKRYFWLDNMTFKQLMNGDDIVTLCLDHYADRVVDIYLEAMSDLIDSHVGSSHLNESETSESEQRSDFTDSDYDMETGDEGGLEDDTTFEKHVDRGVEWEGIDEGNESRGQYNDEGIGSDGEPDLLLSEDDFESERGSDSENDEPKYPVFSEINSDNPKFSLCMIFSTKKEFRTDPKRNIKGFREDAVRAIRCNFSRFQAYRTKMKALQTIEGKYEDQYGKLWDYASELRRTNPGSTVIMNLADDNSGKFDEFHYEVGTWLGASKYTVDLGKHTCSCRKWDLSGIPCQHAMSAICSQVKDPEDYVHEYYWVDTYHKVYEHAIYPINGSSLWIETGLPAPKPPNEGRAAGRPASARVCGGKGHNSKTYSKQSTEMPNEGGLGDSIYEGQTSGAANDQGDQEDHQCANLSSNEVRKRAKSKKSTKVNSMVPPNPSLYPRRPPATPRPPSLKNSRPSPVAPVNSSRKTANEKPPFRPPGLTSAAPLRQRKRPASDSSQTSRQSRLTTPVASSSSLASDSPSLPGNKPSKGVNIRELTSAICS</sequence>
<dbReference type="InterPro" id="IPR007527">
    <property type="entry name" value="Znf_SWIM"/>
</dbReference>
<keyword evidence="8" id="KW-1185">Reference proteome</keyword>
<keyword evidence="2 4" id="KW-0863">Zinc-finger</keyword>
<feature type="compositionally biased region" description="Basic and acidic residues" evidence="5">
    <location>
        <begin position="206"/>
        <end position="218"/>
    </location>
</feature>
<feature type="compositionally biased region" description="Polar residues" evidence="5">
    <location>
        <begin position="520"/>
        <end position="536"/>
    </location>
</feature>
<dbReference type="InterPro" id="IPR058594">
    <property type="entry name" value="PB1-like_dom_pln"/>
</dbReference>
<evidence type="ECO:0000256" key="5">
    <source>
        <dbReference type="SAM" id="MobiDB-lite"/>
    </source>
</evidence>
<feature type="compositionally biased region" description="Acidic residues" evidence="5">
    <location>
        <begin position="193"/>
        <end position="205"/>
    </location>
</feature>
<dbReference type="PROSITE" id="PS50966">
    <property type="entry name" value="ZF_SWIM"/>
    <property type="match status" value="1"/>
</dbReference>
<feature type="compositionally biased region" description="Polar residues" evidence="5">
    <location>
        <begin position="436"/>
        <end position="446"/>
    </location>
</feature>
<feature type="domain" description="SWIM-type" evidence="6">
    <location>
        <begin position="338"/>
        <end position="370"/>
    </location>
</feature>
<evidence type="ECO:0000256" key="2">
    <source>
        <dbReference type="ARBA" id="ARBA00022771"/>
    </source>
</evidence>
<feature type="compositionally biased region" description="Basic and acidic residues" evidence="5">
    <location>
        <begin position="160"/>
        <end position="170"/>
    </location>
</feature>